<organism evidence="3 4">
    <name type="scientific">Thiomicrorhabdus sediminis</name>
    <dbReference type="NCBI Taxonomy" id="2580412"/>
    <lineage>
        <taxon>Bacteria</taxon>
        <taxon>Pseudomonadati</taxon>
        <taxon>Pseudomonadota</taxon>
        <taxon>Gammaproteobacteria</taxon>
        <taxon>Thiotrichales</taxon>
        <taxon>Piscirickettsiaceae</taxon>
        <taxon>Thiomicrorhabdus</taxon>
    </lineage>
</organism>
<proteinExistence type="predicted"/>
<evidence type="ECO:0000256" key="1">
    <source>
        <dbReference type="SAM" id="Phobius"/>
    </source>
</evidence>
<dbReference type="RefSeq" id="WP_138564524.1">
    <property type="nucleotide sequence ID" value="NZ_CP040602.1"/>
</dbReference>
<dbReference type="KEGG" id="thig:FE785_03920"/>
<dbReference type="AlphaFoldDB" id="A0A4P9K6H8"/>
<keyword evidence="4" id="KW-1185">Reference proteome</keyword>
<feature type="transmembrane region" description="Helical" evidence="1">
    <location>
        <begin position="7"/>
        <end position="29"/>
    </location>
</feature>
<dbReference type="Proteomes" id="UP000304864">
    <property type="component" value="Chromosome"/>
</dbReference>
<name>A0A4P9K6H8_9GAMM</name>
<evidence type="ECO:0000259" key="2">
    <source>
        <dbReference type="Pfam" id="PF05170"/>
    </source>
</evidence>
<evidence type="ECO:0000313" key="4">
    <source>
        <dbReference type="Proteomes" id="UP000304864"/>
    </source>
</evidence>
<dbReference type="GO" id="GO:0005886">
    <property type="term" value="C:plasma membrane"/>
    <property type="evidence" value="ECO:0007669"/>
    <property type="project" value="TreeGrafter"/>
</dbReference>
<sequence length="770" mass="83453">MNAASLILKIIAGVFAALIITVIAIITLVDPNDYRDEITNAVKQQTGRDFSVANMSLSIFPKLSIDLEQAKLSNAEGFSETAFVEVDKVQVGAALLPLLSSSLQVDTLTLQGLRINLQKNKEGKTNWDDLIAAKDDEKVSPSDEQKGDPLSALAQLNIGGINIEDGYLLWDDRQTLQKIELTGLSLNTGAITLGEYFTINIAVTSKIQQPRIDNQLSASIEAMLGKNGEYGLRNLQLENRMSGKDFIIQQLTLKAALPEFSLKEDALSIAKATLDYDISLDNTMPITQSSGALTMGPVNGNLKTQQFKIEKLNLQSNLNGEKLDKAPLNLSAQAAIDMQKQTAKIGELKLQAMQVNGTGEIKIAQLTSEPTVHADVNLAETNLRTLLTQLGISLPTMQNKNSLTRFASQMTLDYSTKPQSVKLTKLQVKLDDSTLNGQLSVANFAKPDINFKLGLDKIIVDAYLAPKTKQEKQTPTADPNAKIELPTEMLRSLSIAGELNVKQLQYDKIKATDVVLVTAAKNGLITAKPIRAQAFNTQINASSQLDVRTNTPKYQITTNTANLPIGEVLIAVADTDKLSGKGSVNANLTTSGDSINDFKKALNGSLDLDLKDGAVKGFNLAQSIRNAKAKISGQPAPATNEVQQTDFSSLIGKFTIKNGVVNTEQLSALAPFMRIEGSGTINIPPQTLNYLVKTKIVGSDKGQGGEALQDLNGLTIPVKLNGDLTSPKIALDLNSILEQKTKQQIEQKKEEVVKDLEKQLKENLFKGFKF</sequence>
<protein>
    <submittedName>
        <fullName evidence="3">AsmA family protein</fullName>
    </submittedName>
</protein>
<keyword evidence="1" id="KW-1133">Transmembrane helix</keyword>
<dbReference type="GO" id="GO:0090313">
    <property type="term" value="P:regulation of protein targeting to membrane"/>
    <property type="evidence" value="ECO:0007669"/>
    <property type="project" value="TreeGrafter"/>
</dbReference>
<dbReference type="InterPro" id="IPR052894">
    <property type="entry name" value="AsmA-related"/>
</dbReference>
<dbReference type="Pfam" id="PF05170">
    <property type="entry name" value="AsmA"/>
    <property type="match status" value="1"/>
</dbReference>
<dbReference type="EMBL" id="CP040602">
    <property type="protein sequence ID" value="QCU89847.1"/>
    <property type="molecule type" value="Genomic_DNA"/>
</dbReference>
<accession>A0A4P9K6H8</accession>
<dbReference type="PANTHER" id="PTHR30441">
    <property type="entry name" value="DUF748 DOMAIN-CONTAINING PROTEIN"/>
    <property type="match status" value="1"/>
</dbReference>
<keyword evidence="1" id="KW-0812">Transmembrane</keyword>
<gene>
    <name evidence="3" type="ORF">FE785_03920</name>
</gene>
<dbReference type="PANTHER" id="PTHR30441:SF4">
    <property type="entry name" value="PROTEIN ASMA"/>
    <property type="match status" value="1"/>
</dbReference>
<feature type="domain" description="AsmA" evidence="2">
    <location>
        <begin position="7"/>
        <end position="665"/>
    </location>
</feature>
<reference evidence="3 4" key="1">
    <citation type="submission" date="2019-05" db="EMBL/GenBank/DDBJ databases">
        <title>Thiomicrorhabdus sediminis sp. nov, a novel sulfur-oxidizing bacterium isolated from coastal sediment.</title>
        <authorList>
            <person name="Liu X."/>
        </authorList>
    </citation>
    <scope>NUCLEOTIDE SEQUENCE [LARGE SCALE GENOMIC DNA]</scope>
    <source>
        <strain evidence="3 4">G1</strain>
    </source>
</reference>
<dbReference type="InterPro" id="IPR007844">
    <property type="entry name" value="AsmA"/>
</dbReference>
<dbReference type="OrthoDB" id="9766390at2"/>
<keyword evidence="1" id="KW-0472">Membrane</keyword>
<evidence type="ECO:0000313" key="3">
    <source>
        <dbReference type="EMBL" id="QCU89847.1"/>
    </source>
</evidence>